<keyword evidence="2" id="KW-1185">Reference proteome</keyword>
<evidence type="ECO:0000313" key="1">
    <source>
        <dbReference type="EMBL" id="WAC03804.1"/>
    </source>
</evidence>
<dbReference type="AlphaFoldDB" id="A0A9E8MZM5"/>
<accession>A0A9E8MZM5</accession>
<name>A0A9E8MZM5_9FLAO</name>
<dbReference type="Proteomes" id="UP001164705">
    <property type="component" value="Chromosome"/>
</dbReference>
<evidence type="ECO:0000313" key="2">
    <source>
        <dbReference type="Proteomes" id="UP001164705"/>
    </source>
</evidence>
<gene>
    <name evidence="1" type="ORF">N7U66_10515</name>
</gene>
<dbReference type="EMBL" id="CP113088">
    <property type="protein sequence ID" value="WAC03804.1"/>
    <property type="molecule type" value="Genomic_DNA"/>
</dbReference>
<dbReference type="RefSeq" id="WP_267678441.1">
    <property type="nucleotide sequence ID" value="NZ_CP113088.1"/>
</dbReference>
<sequence length="89" mass="10370">MNNKLKQYIKLTILSLGAVLFINSCQKDDEFQTTKNDPSTYQARFKISKIDRPKIEENTSLVKNLLKIEDKQEKEKRHAIASKDIYPVN</sequence>
<dbReference type="KEGG" id="lnu:N7U66_10515"/>
<proteinExistence type="predicted"/>
<reference evidence="1" key="1">
    <citation type="submission" date="2022-11" db="EMBL/GenBank/DDBJ databases">
        <title>Lacinutrix neustonica HL-RS19T sp. nov., isolated from the surface microlayer sample of brackish Lake Shihwa.</title>
        <authorList>
            <person name="Choi J.Y."/>
            <person name="Hwang C.Y."/>
        </authorList>
    </citation>
    <scope>NUCLEOTIDE SEQUENCE</scope>
    <source>
        <strain evidence="1">HL-RS19</strain>
    </source>
</reference>
<protein>
    <submittedName>
        <fullName evidence="1">Uncharacterized protein</fullName>
    </submittedName>
</protein>
<organism evidence="1 2">
    <name type="scientific">Lacinutrix neustonica</name>
    <dbReference type="NCBI Taxonomy" id="2980107"/>
    <lineage>
        <taxon>Bacteria</taxon>
        <taxon>Pseudomonadati</taxon>
        <taxon>Bacteroidota</taxon>
        <taxon>Flavobacteriia</taxon>
        <taxon>Flavobacteriales</taxon>
        <taxon>Flavobacteriaceae</taxon>
        <taxon>Lacinutrix</taxon>
    </lineage>
</organism>